<dbReference type="AlphaFoldDB" id="A0AAU9VW39"/>
<proteinExistence type="inferred from homology"/>
<dbReference type="GO" id="GO:0007187">
    <property type="term" value="P:G protein-coupled receptor signaling pathway, coupled to cyclic nucleotide second messenger"/>
    <property type="evidence" value="ECO:0007669"/>
    <property type="project" value="TreeGrafter"/>
</dbReference>
<evidence type="ECO:0000256" key="6">
    <source>
        <dbReference type="ARBA" id="ARBA00023136"/>
    </source>
</evidence>
<comment type="subcellular location">
    <subcellularLocation>
        <location evidence="1">Cell membrane</location>
        <topology evidence="1">Multi-pass membrane protein</topology>
    </subcellularLocation>
</comment>
<evidence type="ECO:0000256" key="9">
    <source>
        <dbReference type="RuleBase" id="RU000688"/>
    </source>
</evidence>
<evidence type="ECO:0000256" key="10">
    <source>
        <dbReference type="SAM" id="Phobius"/>
    </source>
</evidence>
<dbReference type="EMBL" id="CALNXJ010000004">
    <property type="protein sequence ID" value="CAH3037611.1"/>
    <property type="molecule type" value="Genomic_DNA"/>
</dbReference>
<evidence type="ECO:0000313" key="12">
    <source>
        <dbReference type="EMBL" id="CAH3037611.1"/>
    </source>
</evidence>
<dbReference type="InterPro" id="IPR017452">
    <property type="entry name" value="GPCR_Rhodpsn_7TM"/>
</dbReference>
<evidence type="ECO:0000256" key="4">
    <source>
        <dbReference type="ARBA" id="ARBA00022989"/>
    </source>
</evidence>
<dbReference type="PROSITE" id="PS50262">
    <property type="entry name" value="G_PROTEIN_RECEP_F1_2"/>
    <property type="match status" value="1"/>
</dbReference>
<evidence type="ECO:0000259" key="11">
    <source>
        <dbReference type="PROSITE" id="PS50262"/>
    </source>
</evidence>
<feature type="transmembrane region" description="Helical" evidence="10">
    <location>
        <begin position="29"/>
        <end position="49"/>
    </location>
</feature>
<dbReference type="PANTHER" id="PTHR24247">
    <property type="entry name" value="5-HYDROXYTRYPTAMINE RECEPTOR"/>
    <property type="match status" value="1"/>
</dbReference>
<dbReference type="Proteomes" id="UP001159428">
    <property type="component" value="Unassembled WGS sequence"/>
</dbReference>
<keyword evidence="6 10" id="KW-0472">Membrane</keyword>
<feature type="domain" description="G-protein coupled receptors family 1 profile" evidence="11">
    <location>
        <begin position="41"/>
        <end position="297"/>
    </location>
</feature>
<dbReference type="Pfam" id="PF00001">
    <property type="entry name" value="7tm_1"/>
    <property type="match status" value="1"/>
</dbReference>
<comment type="caution">
    <text evidence="12">The sequence shown here is derived from an EMBL/GenBank/DDBJ whole genome shotgun (WGS) entry which is preliminary data.</text>
</comment>
<feature type="transmembrane region" description="Helical" evidence="10">
    <location>
        <begin position="100"/>
        <end position="121"/>
    </location>
</feature>
<feature type="transmembrane region" description="Helical" evidence="10">
    <location>
        <begin position="61"/>
        <end position="80"/>
    </location>
</feature>
<dbReference type="GO" id="GO:0007268">
    <property type="term" value="P:chemical synaptic transmission"/>
    <property type="evidence" value="ECO:0007669"/>
    <property type="project" value="TreeGrafter"/>
</dbReference>
<comment type="similarity">
    <text evidence="9">Belongs to the G-protein coupled receptor 1 family.</text>
</comment>
<dbReference type="SUPFAM" id="SSF81321">
    <property type="entry name" value="Family A G protein-coupled receptor-like"/>
    <property type="match status" value="1"/>
</dbReference>
<feature type="transmembrane region" description="Helical" evidence="10">
    <location>
        <begin position="142"/>
        <end position="165"/>
    </location>
</feature>
<dbReference type="GO" id="GO:0030594">
    <property type="term" value="F:neurotransmitter receptor activity"/>
    <property type="evidence" value="ECO:0007669"/>
    <property type="project" value="TreeGrafter"/>
</dbReference>
<dbReference type="GO" id="GO:0004993">
    <property type="term" value="F:G protein-coupled serotonin receptor activity"/>
    <property type="evidence" value="ECO:0007669"/>
    <property type="project" value="TreeGrafter"/>
</dbReference>
<dbReference type="Gene3D" id="1.20.1070.10">
    <property type="entry name" value="Rhodopsin 7-helix transmembrane proteins"/>
    <property type="match status" value="1"/>
</dbReference>
<dbReference type="PRINTS" id="PR00237">
    <property type="entry name" value="GPCRRHODOPSN"/>
</dbReference>
<keyword evidence="8 9" id="KW-0807">Transducer</keyword>
<keyword evidence="3 9" id="KW-0812">Transmembrane</keyword>
<gene>
    <name evidence="12" type="ORF">PMEA_00022228</name>
</gene>
<dbReference type="InterPro" id="IPR000276">
    <property type="entry name" value="GPCR_Rhodpsn"/>
</dbReference>
<protein>
    <recommendedName>
        <fullName evidence="11">G-protein coupled receptors family 1 profile domain-containing protein</fullName>
    </recommendedName>
</protein>
<reference evidence="12 13" key="1">
    <citation type="submission" date="2022-05" db="EMBL/GenBank/DDBJ databases">
        <authorList>
            <consortium name="Genoscope - CEA"/>
            <person name="William W."/>
        </authorList>
    </citation>
    <scope>NUCLEOTIDE SEQUENCE [LARGE SCALE GENOMIC DNA]</scope>
</reference>
<evidence type="ECO:0000256" key="5">
    <source>
        <dbReference type="ARBA" id="ARBA00023040"/>
    </source>
</evidence>
<dbReference type="GO" id="GO:0030425">
    <property type="term" value="C:dendrite"/>
    <property type="evidence" value="ECO:0007669"/>
    <property type="project" value="TreeGrafter"/>
</dbReference>
<keyword evidence="13" id="KW-1185">Reference proteome</keyword>
<evidence type="ECO:0000313" key="13">
    <source>
        <dbReference type="Proteomes" id="UP001159428"/>
    </source>
</evidence>
<evidence type="ECO:0000256" key="2">
    <source>
        <dbReference type="ARBA" id="ARBA00022475"/>
    </source>
</evidence>
<feature type="transmembrane region" description="Helical" evidence="10">
    <location>
        <begin position="274"/>
        <end position="299"/>
    </location>
</feature>
<dbReference type="PROSITE" id="PS00237">
    <property type="entry name" value="G_PROTEIN_RECEP_F1_1"/>
    <property type="match status" value="1"/>
</dbReference>
<evidence type="ECO:0000256" key="8">
    <source>
        <dbReference type="ARBA" id="ARBA00023224"/>
    </source>
</evidence>
<evidence type="ECO:0000256" key="7">
    <source>
        <dbReference type="ARBA" id="ARBA00023170"/>
    </source>
</evidence>
<organism evidence="12 13">
    <name type="scientific">Pocillopora meandrina</name>
    <dbReference type="NCBI Taxonomy" id="46732"/>
    <lineage>
        <taxon>Eukaryota</taxon>
        <taxon>Metazoa</taxon>
        <taxon>Cnidaria</taxon>
        <taxon>Anthozoa</taxon>
        <taxon>Hexacorallia</taxon>
        <taxon>Scleractinia</taxon>
        <taxon>Astrocoeniina</taxon>
        <taxon>Pocilloporidae</taxon>
        <taxon>Pocillopora</taxon>
    </lineage>
</organism>
<evidence type="ECO:0000256" key="1">
    <source>
        <dbReference type="ARBA" id="ARBA00004651"/>
    </source>
</evidence>
<dbReference type="GO" id="GO:0005886">
    <property type="term" value="C:plasma membrane"/>
    <property type="evidence" value="ECO:0007669"/>
    <property type="project" value="UniProtKB-SubCell"/>
</dbReference>
<keyword evidence="7 9" id="KW-0675">Receptor</keyword>
<name>A0AAU9VW39_9CNID</name>
<evidence type="ECO:0000256" key="3">
    <source>
        <dbReference type="ARBA" id="ARBA00022692"/>
    </source>
</evidence>
<sequence length="327" mass="37231">MRTMNGSTNETADTEACIFELSFRIPISILFVATFLLSLSENVLVTIVISIDKKLRRPSNGYLLSLALTDISISIGLIPLEMTYVWSYPKWPLGSTGTNFLNSVWLFSIAGSFITLLVITVDRYRAVMSVVRYRDIASWRRTFAIVGLVWIYVVTIVVLMGLFAFEPITEETYEWNVNFKFYYAFLAMHIVLPMLLISAFYYKIYKKAVENRQQLLSRGQVHPGTATSSDTVTETRLEVKMAKTVAFVFMFLVIVWMPVLILEIFYAIGSQSCVVGQLGVVSVWLTCSNGAINPIVYSLRNKDFHRSMLQLIRCKRPRSASAYRLPH</sequence>
<accession>A0AAU9VW39</accession>
<dbReference type="SMART" id="SM01381">
    <property type="entry name" value="7TM_GPCR_Srsx"/>
    <property type="match status" value="1"/>
</dbReference>
<feature type="transmembrane region" description="Helical" evidence="10">
    <location>
        <begin position="181"/>
        <end position="202"/>
    </location>
</feature>
<keyword evidence="4 10" id="KW-1133">Transmembrane helix</keyword>
<keyword evidence="5 9" id="KW-0297">G-protein coupled receptor</keyword>
<keyword evidence="2" id="KW-1003">Cell membrane</keyword>
<dbReference type="CDD" id="cd00637">
    <property type="entry name" value="7tm_classA_rhodopsin-like"/>
    <property type="match status" value="1"/>
</dbReference>
<feature type="transmembrane region" description="Helical" evidence="10">
    <location>
        <begin position="245"/>
        <end position="268"/>
    </location>
</feature>
<dbReference type="GO" id="GO:0045202">
    <property type="term" value="C:synapse"/>
    <property type="evidence" value="ECO:0007669"/>
    <property type="project" value="GOC"/>
</dbReference>